<sequence>MFSKALLAGPEDAAEYGEDVIDPGSRVLPDMTLDNPGAHLFILTTTKVKAVMLGGGAAGRQGRREGSSCQARRQSVQEVGRRASLPG</sequence>
<name>A0A5B7CXG6_PORTR</name>
<organism evidence="2 3">
    <name type="scientific">Portunus trituberculatus</name>
    <name type="common">Swimming crab</name>
    <name type="synonym">Neptunus trituberculatus</name>
    <dbReference type="NCBI Taxonomy" id="210409"/>
    <lineage>
        <taxon>Eukaryota</taxon>
        <taxon>Metazoa</taxon>
        <taxon>Ecdysozoa</taxon>
        <taxon>Arthropoda</taxon>
        <taxon>Crustacea</taxon>
        <taxon>Multicrustacea</taxon>
        <taxon>Malacostraca</taxon>
        <taxon>Eumalacostraca</taxon>
        <taxon>Eucarida</taxon>
        <taxon>Decapoda</taxon>
        <taxon>Pleocyemata</taxon>
        <taxon>Brachyura</taxon>
        <taxon>Eubrachyura</taxon>
        <taxon>Portunoidea</taxon>
        <taxon>Portunidae</taxon>
        <taxon>Portuninae</taxon>
        <taxon>Portunus</taxon>
    </lineage>
</organism>
<dbReference type="AlphaFoldDB" id="A0A5B7CXG6"/>
<proteinExistence type="predicted"/>
<evidence type="ECO:0000313" key="2">
    <source>
        <dbReference type="EMBL" id="MPC13735.1"/>
    </source>
</evidence>
<dbReference type="EMBL" id="VSRR010000303">
    <property type="protein sequence ID" value="MPC13735.1"/>
    <property type="molecule type" value="Genomic_DNA"/>
</dbReference>
<feature type="region of interest" description="Disordered" evidence="1">
    <location>
        <begin position="57"/>
        <end position="87"/>
    </location>
</feature>
<dbReference type="Proteomes" id="UP000324222">
    <property type="component" value="Unassembled WGS sequence"/>
</dbReference>
<gene>
    <name evidence="2" type="ORF">E2C01_006479</name>
</gene>
<feature type="compositionally biased region" description="Polar residues" evidence="1">
    <location>
        <begin position="67"/>
        <end position="77"/>
    </location>
</feature>
<reference evidence="2 3" key="1">
    <citation type="submission" date="2019-05" db="EMBL/GenBank/DDBJ databases">
        <title>Another draft genome of Portunus trituberculatus and its Hox gene families provides insights of decapod evolution.</title>
        <authorList>
            <person name="Jeong J.-H."/>
            <person name="Song I."/>
            <person name="Kim S."/>
            <person name="Choi T."/>
            <person name="Kim D."/>
            <person name="Ryu S."/>
            <person name="Kim W."/>
        </authorList>
    </citation>
    <scope>NUCLEOTIDE SEQUENCE [LARGE SCALE GENOMIC DNA]</scope>
    <source>
        <tissue evidence="2">Muscle</tissue>
    </source>
</reference>
<evidence type="ECO:0000256" key="1">
    <source>
        <dbReference type="SAM" id="MobiDB-lite"/>
    </source>
</evidence>
<dbReference type="OrthoDB" id="125363at2759"/>
<accession>A0A5B7CXG6</accession>
<protein>
    <submittedName>
        <fullName evidence="2">Uncharacterized protein</fullName>
    </submittedName>
</protein>
<evidence type="ECO:0000313" key="3">
    <source>
        <dbReference type="Proteomes" id="UP000324222"/>
    </source>
</evidence>
<comment type="caution">
    <text evidence="2">The sequence shown here is derived from an EMBL/GenBank/DDBJ whole genome shotgun (WGS) entry which is preliminary data.</text>
</comment>
<keyword evidence="3" id="KW-1185">Reference proteome</keyword>